<protein>
    <submittedName>
        <fullName evidence="2">Uncharacterized protein</fullName>
    </submittedName>
</protein>
<feature type="compositionally biased region" description="Low complexity" evidence="1">
    <location>
        <begin position="625"/>
        <end position="641"/>
    </location>
</feature>
<feature type="region of interest" description="Disordered" evidence="1">
    <location>
        <begin position="449"/>
        <end position="515"/>
    </location>
</feature>
<evidence type="ECO:0000313" key="2">
    <source>
        <dbReference type="EMBL" id="KAG2491670.1"/>
    </source>
</evidence>
<dbReference type="EMBL" id="JAEHOE010000051">
    <property type="protein sequence ID" value="KAG2491670.1"/>
    <property type="molecule type" value="Genomic_DNA"/>
</dbReference>
<feature type="region of interest" description="Disordered" evidence="1">
    <location>
        <begin position="625"/>
        <end position="650"/>
    </location>
</feature>
<feature type="region of interest" description="Disordered" evidence="1">
    <location>
        <begin position="566"/>
        <end position="586"/>
    </location>
</feature>
<gene>
    <name evidence="2" type="ORF">HYH03_010039</name>
</gene>
<feature type="compositionally biased region" description="Low complexity" evidence="1">
    <location>
        <begin position="570"/>
        <end position="586"/>
    </location>
</feature>
<name>A0A835XXG5_9CHLO</name>
<keyword evidence="3" id="KW-1185">Reference proteome</keyword>
<organism evidence="2 3">
    <name type="scientific">Edaphochlamys debaryana</name>
    <dbReference type="NCBI Taxonomy" id="47281"/>
    <lineage>
        <taxon>Eukaryota</taxon>
        <taxon>Viridiplantae</taxon>
        <taxon>Chlorophyta</taxon>
        <taxon>core chlorophytes</taxon>
        <taxon>Chlorophyceae</taxon>
        <taxon>CS clade</taxon>
        <taxon>Chlamydomonadales</taxon>
        <taxon>Chlamydomonadales incertae sedis</taxon>
        <taxon>Edaphochlamys</taxon>
    </lineage>
</organism>
<proteinExistence type="predicted"/>
<comment type="caution">
    <text evidence="2">The sequence shown here is derived from an EMBL/GenBank/DDBJ whole genome shotgun (WGS) entry which is preliminary data.</text>
</comment>
<reference evidence="2" key="1">
    <citation type="journal article" date="2020" name="bioRxiv">
        <title>Comparative genomics of Chlamydomonas.</title>
        <authorList>
            <person name="Craig R.J."/>
            <person name="Hasan A.R."/>
            <person name="Ness R.W."/>
            <person name="Keightley P.D."/>
        </authorList>
    </citation>
    <scope>NUCLEOTIDE SEQUENCE</scope>
    <source>
        <strain evidence="2">CCAP 11/70</strain>
    </source>
</reference>
<feature type="compositionally biased region" description="Gly residues" evidence="1">
    <location>
        <begin position="488"/>
        <end position="509"/>
    </location>
</feature>
<sequence length="766" mass="78368">MLQKRGKDGSLPPKLDASELQDISDKIRAAETQLKGPERIAVAEGLLDMEPILVGMLQLIAAASRQQLSEDPAQLAVEDELQLQVGMHSCFLVRSLLEVHVASAAAVAAQRRCAEALLATKPLHASAVQLAAIAARVQDGAAAPSQAFGSAAAMALSSGLVMASCLTSAMVRQLGPGAASSAVTEAHLIEHTARLLLLLWRAYPSEAMRVRLLNSGCLVQSMYEGDTRVQAGPCARHAVMAMGLAALRELEGGAEGGAEGSDGGEAPCACRQLGPPRDTLGHKRALLALIAALHPSLPAPGPRPVSAARLLLRVGFGAAARAAAAAAGGGPGRDLTPAEASSGAGDCAHVSSAALHQLTAHLLRPWPQRELWLGLYSNAWRLADRLPAHVARVNDIEAVLHLSTHDWNLPAEAPGPLAAALEGGALPILERRLRRTGDTAAGQGMPVRTVRAGVPGKGGLVPGPATPGVRRAVAGSGPPRHRHQAAAGDGGAGAGGRSVAGGQQGGAAGGHRPPERCMQQVDLRPALPVRPAPPVPALSLALPDWLPKLSRLVREAAVLGEAAWRRAQEQQRGPQQQPGSGAAAAAGTESDMLADILLYLFCFGSTTAVASMSRVAPAAAAAADGGPRSAAAEGGPLSSSAAGGGGGLAWPPPGLAEAEVVGAALGLPQRRPPRTSWLQVQAGLAALRVAHCRPEEVRALCTSGSAHAWQPAALRSAAEALGGTEGYEALTQPLQRLRAQKPLRAQDTRRPPPAPDCSAALICLLS</sequence>
<dbReference type="Proteomes" id="UP000612055">
    <property type="component" value="Unassembled WGS sequence"/>
</dbReference>
<evidence type="ECO:0000256" key="1">
    <source>
        <dbReference type="SAM" id="MobiDB-lite"/>
    </source>
</evidence>
<evidence type="ECO:0000313" key="3">
    <source>
        <dbReference type="Proteomes" id="UP000612055"/>
    </source>
</evidence>
<accession>A0A835XXG5</accession>
<dbReference type="AlphaFoldDB" id="A0A835XXG5"/>